<comment type="subcellular location">
    <subcellularLocation>
        <location evidence="1">Endomembrane system</location>
        <topology evidence="1">Multi-pass membrane protein</topology>
    </subcellularLocation>
</comment>
<feature type="transmembrane region" description="Helical" evidence="8">
    <location>
        <begin position="1008"/>
        <end position="1025"/>
    </location>
</feature>
<feature type="region of interest" description="Disordered" evidence="7">
    <location>
        <begin position="1228"/>
        <end position="1247"/>
    </location>
</feature>
<dbReference type="Proteomes" id="UP001189429">
    <property type="component" value="Unassembled WGS sequence"/>
</dbReference>
<accession>A0ABN9VRX3</accession>
<organism evidence="9 10">
    <name type="scientific">Prorocentrum cordatum</name>
    <dbReference type="NCBI Taxonomy" id="2364126"/>
    <lineage>
        <taxon>Eukaryota</taxon>
        <taxon>Sar</taxon>
        <taxon>Alveolata</taxon>
        <taxon>Dinophyceae</taxon>
        <taxon>Prorocentrales</taxon>
        <taxon>Prorocentraceae</taxon>
        <taxon>Prorocentrum</taxon>
    </lineage>
</organism>
<proteinExistence type="inferred from homology"/>
<dbReference type="PANTHER" id="PTHR12174:SF75">
    <property type="entry name" value="SIGNAL PEPTIDE PEPTIDASE-LIKE 2"/>
    <property type="match status" value="1"/>
</dbReference>
<feature type="region of interest" description="Disordered" evidence="7">
    <location>
        <begin position="267"/>
        <end position="302"/>
    </location>
</feature>
<evidence type="ECO:0000256" key="6">
    <source>
        <dbReference type="ARBA" id="ARBA00023136"/>
    </source>
</evidence>
<name>A0ABN9VRX3_9DINO</name>
<dbReference type="Pfam" id="PF04258">
    <property type="entry name" value="Peptidase_A22B"/>
    <property type="match status" value="1"/>
</dbReference>
<evidence type="ECO:0000256" key="7">
    <source>
        <dbReference type="SAM" id="MobiDB-lite"/>
    </source>
</evidence>
<keyword evidence="6 8" id="KW-0472">Membrane</keyword>
<feature type="transmembrane region" description="Helical" evidence="8">
    <location>
        <begin position="938"/>
        <end position="957"/>
    </location>
</feature>
<dbReference type="SMART" id="SM00730">
    <property type="entry name" value="PSN"/>
    <property type="match status" value="1"/>
</dbReference>
<feature type="region of interest" description="Disordered" evidence="7">
    <location>
        <begin position="151"/>
        <end position="170"/>
    </location>
</feature>
<protein>
    <submittedName>
        <fullName evidence="9">Uncharacterized protein</fullName>
    </submittedName>
</protein>
<sequence length="1247" mass="135404">MALAVRSASCPTLAERRAATAPRGEQRPGTAPQPPEAPRARALPPRPGTGASDGASGAQAFRLAAERAQGLLPPPGSGAELRRVQRVCSAPAESQSLRLAAELVRSRPLSRAEPSRLARASTAPQQEVSLDFLSPAALTAWDHAGVDPSALSCPASSGPRGTPAAASGGPLALGGGGPLLSSPASATCQANLLSQQRSMQIEAVMRHPAALQRGPDDVAPSQGQSAAGLPEHPALGPSFEEDLRSFEAQAVELRRRLMMEHVGVEEDVERRRQEAEAEKKRQQDERMKQLKEKQRHAMTPKKRVDARLQELTEKGWVLEMSGLKIPMQGFRSAGAPGGCAEHIELVDVPALKGRCLLLGMGSTGSQVKRMLTRRSQERRWEALAKEGARRAPERAVLSTAEQGRQLPTLLTGPSPTECFGDRHAQGTGPGHSRPDAPDVAKSAHRSRSRSTSVVTLVATDLLHPDITSGMRASRRSSFGGLPGAATRRGSVSAELLHPDITSTMRASRRSSFAGLPGAATRRGSVASVVGNSRRSSMSGAGGASRLGGRRMSAVGRLETRRAHKNPGRLGRLGLAARGVLFLASLINGVRERRRAADIVAHFCRHVAEMGGLSLSIRMLMGRLRRLQVHTRRFLTRRAVWCDRATGVWEKFEDEYLEKTVGLCYQLRAQQAQASTITNKAGAFAASRGGQAGNQRSWIEDVESIVAQQEDWKAFRIPAAHRKTALGRWYISRVREMVASQQRWNMLIEAVSASQANLQSWLEVCSVSTPGKKPATTKSMQELEMERCGYVRERSTLADYVAFGEQEALELIRATARELRESPGLALQQHPANREELLNHFEDWEPGEGSSGAPAAVQSFLLAGGPFAGDMQQHSANEKTPDRFASSSRKRASGALSNLRDGRLLRASKEGAFFSTSDLRTNSPLAPQREEVVEVGNEMAIGFCVFGSCVLVVLFFMMHWLIYVVIFGFCVGGVSTLSELGSAVLQYSVPSTKEQFCTIPYLEESLKRADIMAFVPALTLVISWVITRNGDLGWMFQDLIAAAFLCWVQRTLRLPNMKIASLLLVMMFFFDIFWVFISPLIFQESVMIRVARGGDTGEAVPMLLRVPSFGDPLGGYRMLGFGDIVLPGLLISYYRRHDVLSRPAWGRSRGPARCWRRRSIFQGYFLPGVVGYFLGLCCTIVALVVMKLGQPALLYLVPGTLGTGLVVGFLRGELPQLWEGVPVKGGGDGGLHDSNMHEPALPKMEDGI</sequence>
<evidence type="ECO:0000256" key="4">
    <source>
        <dbReference type="ARBA" id="ARBA00022801"/>
    </source>
</evidence>
<feature type="transmembrane region" description="Helical" evidence="8">
    <location>
        <begin position="1059"/>
        <end position="1081"/>
    </location>
</feature>
<comment type="caution">
    <text evidence="9">The sequence shown here is derived from an EMBL/GenBank/DDBJ whole genome shotgun (WGS) entry which is preliminary data.</text>
</comment>
<evidence type="ECO:0000256" key="8">
    <source>
        <dbReference type="SAM" id="Phobius"/>
    </source>
</evidence>
<feature type="compositionally biased region" description="Basic and acidic residues" evidence="7">
    <location>
        <begin position="267"/>
        <end position="292"/>
    </location>
</feature>
<dbReference type="InterPro" id="IPR007369">
    <property type="entry name" value="Peptidase_A22B_SPP"/>
</dbReference>
<feature type="region of interest" description="Disordered" evidence="7">
    <location>
        <begin position="384"/>
        <end position="452"/>
    </location>
</feature>
<dbReference type="InterPro" id="IPR006639">
    <property type="entry name" value="Preselin/SPP"/>
</dbReference>
<evidence type="ECO:0000313" key="9">
    <source>
        <dbReference type="EMBL" id="CAK0876232.1"/>
    </source>
</evidence>
<feature type="transmembrane region" description="Helical" evidence="8">
    <location>
        <begin position="1162"/>
        <end position="1185"/>
    </location>
</feature>
<feature type="region of interest" description="Disordered" evidence="7">
    <location>
        <begin position="524"/>
        <end position="549"/>
    </location>
</feature>
<feature type="region of interest" description="Disordered" evidence="7">
    <location>
        <begin position="870"/>
        <end position="895"/>
    </location>
</feature>
<keyword evidence="4" id="KW-0378">Hydrolase</keyword>
<evidence type="ECO:0000256" key="2">
    <source>
        <dbReference type="ARBA" id="ARBA00006859"/>
    </source>
</evidence>
<comment type="similarity">
    <text evidence="2">Belongs to the peptidase A22B family.</text>
</comment>
<evidence type="ECO:0000313" key="10">
    <source>
        <dbReference type="Proteomes" id="UP001189429"/>
    </source>
</evidence>
<keyword evidence="10" id="KW-1185">Reference proteome</keyword>
<evidence type="ECO:0000256" key="1">
    <source>
        <dbReference type="ARBA" id="ARBA00004127"/>
    </source>
</evidence>
<gene>
    <name evidence="9" type="ORF">PCOR1329_LOCUS60667</name>
</gene>
<evidence type="ECO:0000256" key="5">
    <source>
        <dbReference type="ARBA" id="ARBA00022989"/>
    </source>
</evidence>
<feature type="transmembrane region" description="Helical" evidence="8">
    <location>
        <begin position="1191"/>
        <end position="1209"/>
    </location>
</feature>
<feature type="transmembrane region" description="Helical" evidence="8">
    <location>
        <begin position="963"/>
        <end position="988"/>
    </location>
</feature>
<keyword evidence="3 8" id="KW-0812">Transmembrane</keyword>
<reference evidence="9" key="1">
    <citation type="submission" date="2023-10" db="EMBL/GenBank/DDBJ databases">
        <authorList>
            <person name="Chen Y."/>
            <person name="Shah S."/>
            <person name="Dougan E. K."/>
            <person name="Thang M."/>
            <person name="Chan C."/>
        </authorList>
    </citation>
    <scope>NUCLEOTIDE SEQUENCE [LARGE SCALE GENOMIC DNA]</scope>
</reference>
<feature type="transmembrane region" description="Helical" evidence="8">
    <location>
        <begin position="1113"/>
        <end position="1133"/>
    </location>
</feature>
<feature type="compositionally biased region" description="Basic and acidic residues" evidence="7">
    <location>
        <begin position="384"/>
        <end position="393"/>
    </location>
</feature>
<feature type="region of interest" description="Disordered" evidence="7">
    <location>
        <begin position="212"/>
        <end position="238"/>
    </location>
</feature>
<evidence type="ECO:0000256" key="3">
    <source>
        <dbReference type="ARBA" id="ARBA00022692"/>
    </source>
</evidence>
<feature type="region of interest" description="Disordered" evidence="7">
    <location>
        <begin position="1"/>
        <end position="94"/>
    </location>
</feature>
<keyword evidence="5 8" id="KW-1133">Transmembrane helix</keyword>
<dbReference type="EMBL" id="CAUYUJ010017607">
    <property type="protein sequence ID" value="CAK0876232.1"/>
    <property type="molecule type" value="Genomic_DNA"/>
</dbReference>
<dbReference type="PANTHER" id="PTHR12174">
    <property type="entry name" value="SIGNAL PEPTIDE PEPTIDASE"/>
    <property type="match status" value="1"/>
</dbReference>